<organism evidence="2 3">
    <name type="scientific">Tenuibacillus multivorans</name>
    <dbReference type="NCBI Taxonomy" id="237069"/>
    <lineage>
        <taxon>Bacteria</taxon>
        <taxon>Bacillati</taxon>
        <taxon>Bacillota</taxon>
        <taxon>Bacilli</taxon>
        <taxon>Bacillales</taxon>
        <taxon>Bacillaceae</taxon>
        <taxon>Tenuibacillus</taxon>
    </lineage>
</organism>
<evidence type="ECO:0000313" key="3">
    <source>
        <dbReference type="Proteomes" id="UP000199334"/>
    </source>
</evidence>
<evidence type="ECO:0000256" key="1">
    <source>
        <dbReference type="SAM" id="SignalP"/>
    </source>
</evidence>
<protein>
    <submittedName>
        <fullName evidence="2">Protein involved in sex pheromone biosynthesis</fullName>
    </submittedName>
</protein>
<feature type="signal peptide" evidence="1">
    <location>
        <begin position="1"/>
        <end position="20"/>
    </location>
</feature>
<dbReference type="CDD" id="cd13440">
    <property type="entry name" value="CamS_repeat_2"/>
    <property type="match status" value="1"/>
</dbReference>
<keyword evidence="1" id="KW-0732">Signal</keyword>
<keyword evidence="3" id="KW-1185">Reference proteome</keyword>
<accession>A0A1H0E170</accession>
<dbReference type="PIRSF" id="PIRSF012509">
    <property type="entry name" value="CamS"/>
    <property type="match status" value="1"/>
</dbReference>
<proteinExistence type="predicted"/>
<dbReference type="PROSITE" id="PS51257">
    <property type="entry name" value="PROKAR_LIPOPROTEIN"/>
    <property type="match status" value="1"/>
</dbReference>
<dbReference type="InterPro" id="IPR011426">
    <property type="entry name" value="CamS"/>
</dbReference>
<feature type="chain" id="PRO_5038970319" evidence="1">
    <location>
        <begin position="21"/>
        <end position="370"/>
    </location>
</feature>
<dbReference type="STRING" id="237069.SAMN05216498_3022"/>
<name>A0A1H0E170_9BACI</name>
<dbReference type="CDD" id="cd13441">
    <property type="entry name" value="CamS_repeat_1"/>
    <property type="match status" value="1"/>
</dbReference>
<dbReference type="Proteomes" id="UP000199334">
    <property type="component" value="Unassembled WGS sequence"/>
</dbReference>
<dbReference type="Gene3D" id="3.10.570.10">
    <property type="entry name" value="sex pheromone staph- cam373 precursor domain"/>
    <property type="match status" value="1"/>
</dbReference>
<reference evidence="2 3" key="1">
    <citation type="submission" date="2016-10" db="EMBL/GenBank/DDBJ databases">
        <authorList>
            <person name="de Groot N.N."/>
        </authorList>
    </citation>
    <scope>NUCLEOTIDE SEQUENCE [LARGE SCALE GENOMIC DNA]</scope>
    <source>
        <strain evidence="2 3">CGMCC 1.3442</strain>
    </source>
</reference>
<dbReference type="OrthoDB" id="9795361at2"/>
<dbReference type="EMBL" id="FNIG01000008">
    <property type="protein sequence ID" value="SDN76109.1"/>
    <property type="molecule type" value="Genomic_DNA"/>
</dbReference>
<dbReference type="AlphaFoldDB" id="A0A1H0E170"/>
<dbReference type="Pfam" id="PF07537">
    <property type="entry name" value="CamS"/>
    <property type="match status" value="1"/>
</dbReference>
<dbReference type="RefSeq" id="WP_093857413.1">
    <property type="nucleotide sequence ID" value="NZ_BJVZ01000005.1"/>
</dbReference>
<evidence type="ECO:0000313" key="2">
    <source>
        <dbReference type="EMBL" id="SDN76109.1"/>
    </source>
</evidence>
<sequence>MKRMAILLTVLIVVSGCAPQYDTEEEVIQDNTEETDEEQRFIVPNNISENEYQTILPYQPSAARGVITNQVSNRYDIDELEQGLIRHAKSTFDPEEYLFQEGQYLTEDMILGWIDDLNPADKNSPDKEYHEENPRVFSHVLEHNYLVRGEENRVELAGITLGIALKSEYAFQTEIGGTTYYTEISMEEMLETGKEVTENLLSRIRDIEELQEVPIMVALYRENKTNAITPGNYVAKAEVEPLEQTVNEWETINENYVLFPSNEAETDYYEQSETMREFSQSVQNYFPNYIGVVGKGFYINDQLQELSINIPIEFYGKQEVIGLTQHLYGLILEHFPNNYDVEVTVESPSKQEALLIREAGEEEPITHIYE</sequence>
<gene>
    <name evidence="2" type="ORF">SAMN05216498_3022</name>
</gene>